<evidence type="ECO:0000313" key="2">
    <source>
        <dbReference type="EMBL" id="TWH79922.1"/>
    </source>
</evidence>
<proteinExistence type="predicted"/>
<dbReference type="NCBIfam" id="NF033484">
    <property type="entry name" value="Stp1_PP2C_phos"/>
    <property type="match status" value="1"/>
</dbReference>
<dbReference type="RefSeq" id="WP_170226179.1">
    <property type="nucleotide sequence ID" value="NZ_DAMBUX010000001.1"/>
</dbReference>
<dbReference type="Gene3D" id="3.60.40.10">
    <property type="entry name" value="PPM-type phosphatase domain"/>
    <property type="match status" value="1"/>
</dbReference>
<organism evidence="2 3">
    <name type="scientific">Sedimentibacter saalensis</name>
    <dbReference type="NCBI Taxonomy" id="130788"/>
    <lineage>
        <taxon>Bacteria</taxon>
        <taxon>Bacillati</taxon>
        <taxon>Bacillota</taxon>
        <taxon>Tissierellia</taxon>
        <taxon>Sedimentibacter</taxon>
    </lineage>
</organism>
<reference evidence="2 3" key="1">
    <citation type="submission" date="2019-07" db="EMBL/GenBank/DDBJ databases">
        <title>Genomic Encyclopedia of Type Strains, Phase I: the one thousand microbial genomes (KMG-I) project.</title>
        <authorList>
            <person name="Kyrpides N."/>
        </authorList>
    </citation>
    <scope>NUCLEOTIDE SEQUENCE [LARGE SCALE GENOMIC DNA]</scope>
    <source>
        <strain evidence="2 3">DSM 13558</strain>
    </source>
</reference>
<dbReference type="GO" id="GO:0004722">
    <property type="term" value="F:protein serine/threonine phosphatase activity"/>
    <property type="evidence" value="ECO:0007669"/>
    <property type="project" value="InterPro"/>
</dbReference>
<dbReference type="PROSITE" id="PS51746">
    <property type="entry name" value="PPM_2"/>
    <property type="match status" value="1"/>
</dbReference>
<dbReference type="PANTHER" id="PTHR47992">
    <property type="entry name" value="PROTEIN PHOSPHATASE"/>
    <property type="match status" value="1"/>
</dbReference>
<dbReference type="Pfam" id="PF13672">
    <property type="entry name" value="PP2C_2"/>
    <property type="match status" value="1"/>
</dbReference>
<dbReference type="Proteomes" id="UP000315343">
    <property type="component" value="Unassembled WGS sequence"/>
</dbReference>
<dbReference type="InterPro" id="IPR036457">
    <property type="entry name" value="PPM-type-like_dom_sf"/>
</dbReference>
<dbReference type="InterPro" id="IPR015655">
    <property type="entry name" value="PP2C"/>
</dbReference>
<sequence>MKVYYETNKGLKRENNEDNLIVEETNRYNLYAVADGMGGHKAGEVASSIAIDTIRECFKQDCEKENFLPPSFIMKSVEEANTKIRKEALVKDECNGMGTTVTMAVIDIEMNIAYIGNVGDSRAYVIRGNEITQLTDDHTYVNELLKDGKITKGEAKHHPKRNVITRAVGSEETVQADIFEIEIFENDVILLCTDGLTTHLSDEKILETIMEYGCSSSVQKLIKMANDNGGTDNITIIIVDNITRGEAYDR</sequence>
<dbReference type="SMART" id="SM00331">
    <property type="entry name" value="PP2C_SIG"/>
    <property type="match status" value="1"/>
</dbReference>
<dbReference type="SUPFAM" id="SSF81606">
    <property type="entry name" value="PP2C-like"/>
    <property type="match status" value="1"/>
</dbReference>
<dbReference type="EMBL" id="VLKH01000005">
    <property type="protein sequence ID" value="TWH79922.1"/>
    <property type="molecule type" value="Genomic_DNA"/>
</dbReference>
<feature type="domain" description="PPM-type phosphatase" evidence="1">
    <location>
        <begin position="2"/>
        <end position="241"/>
    </location>
</feature>
<dbReference type="AlphaFoldDB" id="A0A562J9M4"/>
<comment type="caution">
    <text evidence="2">The sequence shown here is derived from an EMBL/GenBank/DDBJ whole genome shotgun (WGS) entry which is preliminary data.</text>
</comment>
<dbReference type="SMART" id="SM00332">
    <property type="entry name" value="PP2Cc"/>
    <property type="match status" value="1"/>
</dbReference>
<evidence type="ECO:0000313" key="3">
    <source>
        <dbReference type="Proteomes" id="UP000315343"/>
    </source>
</evidence>
<accession>A0A562J9M4</accession>
<evidence type="ECO:0000259" key="1">
    <source>
        <dbReference type="PROSITE" id="PS51746"/>
    </source>
</evidence>
<dbReference type="InterPro" id="IPR001932">
    <property type="entry name" value="PPM-type_phosphatase-like_dom"/>
</dbReference>
<name>A0A562J9M4_9FIRM</name>
<dbReference type="CDD" id="cd00143">
    <property type="entry name" value="PP2Cc"/>
    <property type="match status" value="1"/>
</dbReference>
<protein>
    <submittedName>
        <fullName evidence="2">Protein phosphatase</fullName>
    </submittedName>
</protein>
<gene>
    <name evidence="2" type="ORF">LY60_02242</name>
</gene>
<keyword evidence="3" id="KW-1185">Reference proteome</keyword>